<protein>
    <recommendedName>
        <fullName evidence="3">Dephospho-CoA kinase</fullName>
    </recommendedName>
</protein>
<organism evidence="1 2">
    <name type="scientific">Gnathostoma spinigerum</name>
    <dbReference type="NCBI Taxonomy" id="75299"/>
    <lineage>
        <taxon>Eukaryota</taxon>
        <taxon>Metazoa</taxon>
        <taxon>Ecdysozoa</taxon>
        <taxon>Nematoda</taxon>
        <taxon>Chromadorea</taxon>
        <taxon>Rhabditida</taxon>
        <taxon>Spirurina</taxon>
        <taxon>Gnathostomatomorpha</taxon>
        <taxon>Gnathostomatoidea</taxon>
        <taxon>Gnathostomatidae</taxon>
        <taxon>Gnathostoma</taxon>
    </lineage>
</organism>
<dbReference type="InterPro" id="IPR027417">
    <property type="entry name" value="P-loop_NTPase"/>
</dbReference>
<evidence type="ECO:0000313" key="2">
    <source>
        <dbReference type="Proteomes" id="UP001608902"/>
    </source>
</evidence>
<evidence type="ECO:0000313" key="1">
    <source>
        <dbReference type="EMBL" id="MFH4981447.1"/>
    </source>
</evidence>
<proteinExistence type="predicted"/>
<dbReference type="AlphaFoldDB" id="A0ABD6EQM0"/>
<sequence>MRFPVIIGVVGGIGSGKMAFCKALQKHLADKYKITACILNEGLQNLSVPQNDGNEINRIMESVKADVVMVKGHSFFHDEKLRSRFDFKIFLNSDDDVRLAKFGEFRIG</sequence>
<accession>A0ABD6EQM0</accession>
<dbReference type="Gene3D" id="3.40.50.300">
    <property type="entry name" value="P-loop containing nucleotide triphosphate hydrolases"/>
    <property type="match status" value="1"/>
</dbReference>
<name>A0ABD6EQM0_9BILA</name>
<comment type="caution">
    <text evidence="1">The sequence shown here is derived from an EMBL/GenBank/DDBJ whole genome shotgun (WGS) entry which is preliminary data.</text>
</comment>
<dbReference type="EMBL" id="JBGFUD010007222">
    <property type="protein sequence ID" value="MFH4981447.1"/>
    <property type="molecule type" value="Genomic_DNA"/>
</dbReference>
<evidence type="ECO:0008006" key="3">
    <source>
        <dbReference type="Google" id="ProtNLM"/>
    </source>
</evidence>
<dbReference type="Proteomes" id="UP001608902">
    <property type="component" value="Unassembled WGS sequence"/>
</dbReference>
<keyword evidence="2" id="KW-1185">Reference proteome</keyword>
<gene>
    <name evidence="1" type="ORF">AB6A40_008156</name>
</gene>
<reference evidence="1 2" key="1">
    <citation type="submission" date="2024-08" db="EMBL/GenBank/DDBJ databases">
        <title>Gnathostoma spinigerum genome.</title>
        <authorList>
            <person name="Gonzalez-Bertolin B."/>
            <person name="Monzon S."/>
            <person name="Zaballos A."/>
            <person name="Jimenez P."/>
            <person name="Dekumyoy P."/>
            <person name="Varona S."/>
            <person name="Cuesta I."/>
            <person name="Sumanam S."/>
            <person name="Adisakwattana P."/>
            <person name="Gasser R.B."/>
            <person name="Hernandez-Gonzalez A."/>
            <person name="Young N.D."/>
            <person name="Perteguer M.J."/>
        </authorList>
    </citation>
    <scope>NUCLEOTIDE SEQUENCE [LARGE SCALE GENOMIC DNA]</scope>
    <source>
        <strain evidence="1">AL3</strain>
        <tissue evidence="1">Liver</tissue>
    </source>
</reference>
<dbReference type="SUPFAM" id="SSF52540">
    <property type="entry name" value="P-loop containing nucleoside triphosphate hydrolases"/>
    <property type="match status" value="1"/>
</dbReference>